<dbReference type="PANTHER" id="PTHR12532:SF0">
    <property type="entry name" value="TRANSLATIONAL ACTIVATOR OF CYTOCHROME C OXIDASE 1"/>
    <property type="match status" value="1"/>
</dbReference>
<dbReference type="InterPro" id="IPR049083">
    <property type="entry name" value="TACO1_YebC_N"/>
</dbReference>
<gene>
    <name evidence="4" type="ORF">HPULCUR_002955</name>
</gene>
<dbReference type="Pfam" id="PF20772">
    <property type="entry name" value="TACO1_YebC_N"/>
    <property type="match status" value="1"/>
</dbReference>
<dbReference type="NCBIfam" id="TIGR01033">
    <property type="entry name" value="YebC/PmpR family DNA-binding transcriptional regulator"/>
    <property type="match status" value="1"/>
</dbReference>
<comment type="similarity">
    <text evidence="1">Belongs to the TACO1 family.</text>
</comment>
<name>A0ABP9XRZ8_9FUNG</name>
<dbReference type="InterPro" id="IPR017856">
    <property type="entry name" value="Integrase-like_N"/>
</dbReference>
<evidence type="ECO:0000313" key="4">
    <source>
        <dbReference type="EMBL" id="GAA5797567.1"/>
    </source>
</evidence>
<dbReference type="InterPro" id="IPR026564">
    <property type="entry name" value="Transcrip_reg_TACO1-like_dom3"/>
</dbReference>
<dbReference type="SUPFAM" id="SSF75625">
    <property type="entry name" value="YebC-like"/>
    <property type="match status" value="1"/>
</dbReference>
<dbReference type="InterPro" id="IPR002876">
    <property type="entry name" value="Transcrip_reg_TACO1-like"/>
</dbReference>
<reference evidence="4 5" key="1">
    <citation type="submission" date="2024-04" db="EMBL/GenBank/DDBJ databases">
        <title>genome sequences of Mucor flavus KT1a and Helicostylum pulchrum KT1b strains isolation_sourced from the surface of a dry-aged beef.</title>
        <authorList>
            <person name="Toyotome T."/>
            <person name="Hosono M."/>
            <person name="Torimaru M."/>
            <person name="Fukuda K."/>
            <person name="Mikami N."/>
        </authorList>
    </citation>
    <scope>NUCLEOTIDE SEQUENCE [LARGE SCALE GENOMIC DNA]</scope>
    <source>
        <strain evidence="4 5">KT1b</strain>
    </source>
</reference>
<sequence>MLRRISAIALTKPCYFTKTQTLWKPTSICLQQQRFAGHNKWSKVKHTKGAKDAKKSILFSKLSLEIVSAARAGGTDPTLNNKLLAVLNRAKAANMAKESVENALKKGGDRNKDDLESVLYECVGPGGTALIVQALTDKKSRTVKEVKEVLNRVGGSVSSVNYLFEKKGKVVFTPGESGHSFEEIMDIAIDCGAEDIEEDVEENLIEVTCEFSDLNTVSKALMDHKYEVQEIEATYIPLSTVEIEDKNTIELVEKCLDDMESLGDVVKIHCNAVVNQ</sequence>
<feature type="domain" description="TACO1/YebC-like second and third" evidence="2">
    <location>
        <begin position="116"/>
        <end position="272"/>
    </location>
</feature>
<evidence type="ECO:0000259" key="2">
    <source>
        <dbReference type="Pfam" id="PF01709"/>
    </source>
</evidence>
<dbReference type="InterPro" id="IPR048300">
    <property type="entry name" value="TACO1_YebC-like_2nd/3rd_dom"/>
</dbReference>
<dbReference type="Gene3D" id="1.10.10.200">
    <property type="match status" value="1"/>
</dbReference>
<evidence type="ECO:0000259" key="3">
    <source>
        <dbReference type="Pfam" id="PF20772"/>
    </source>
</evidence>
<accession>A0ABP9XRZ8</accession>
<protein>
    <recommendedName>
        <fullName evidence="6">Transcriptional regulatory protein</fullName>
    </recommendedName>
</protein>
<evidence type="ECO:0000313" key="5">
    <source>
        <dbReference type="Proteomes" id="UP001476247"/>
    </source>
</evidence>
<dbReference type="PANTHER" id="PTHR12532">
    <property type="entry name" value="TRANSLATIONAL ACTIVATOR OF CYTOCHROME C OXIDASE 1"/>
    <property type="match status" value="1"/>
</dbReference>
<dbReference type="Proteomes" id="UP001476247">
    <property type="component" value="Unassembled WGS sequence"/>
</dbReference>
<dbReference type="InterPro" id="IPR029072">
    <property type="entry name" value="YebC-like"/>
</dbReference>
<evidence type="ECO:0000256" key="1">
    <source>
        <dbReference type="ARBA" id="ARBA00008724"/>
    </source>
</evidence>
<feature type="domain" description="TACO1/YebC-like N-terminal" evidence="3">
    <location>
        <begin position="39"/>
        <end position="107"/>
    </location>
</feature>
<dbReference type="EMBL" id="BAABUJ010000008">
    <property type="protein sequence ID" value="GAA5797567.1"/>
    <property type="molecule type" value="Genomic_DNA"/>
</dbReference>
<dbReference type="Pfam" id="PF01709">
    <property type="entry name" value="Transcrip_reg"/>
    <property type="match status" value="1"/>
</dbReference>
<evidence type="ECO:0008006" key="6">
    <source>
        <dbReference type="Google" id="ProtNLM"/>
    </source>
</evidence>
<dbReference type="Gene3D" id="3.30.70.980">
    <property type="match status" value="2"/>
</dbReference>
<comment type="caution">
    <text evidence="4">The sequence shown here is derived from an EMBL/GenBank/DDBJ whole genome shotgun (WGS) entry which is preliminary data.</text>
</comment>
<organism evidence="4 5">
    <name type="scientific">Helicostylum pulchrum</name>
    <dbReference type="NCBI Taxonomy" id="562976"/>
    <lineage>
        <taxon>Eukaryota</taxon>
        <taxon>Fungi</taxon>
        <taxon>Fungi incertae sedis</taxon>
        <taxon>Mucoromycota</taxon>
        <taxon>Mucoromycotina</taxon>
        <taxon>Mucoromycetes</taxon>
        <taxon>Mucorales</taxon>
        <taxon>Mucorineae</taxon>
        <taxon>Mucoraceae</taxon>
        <taxon>Helicostylum</taxon>
    </lineage>
</organism>
<proteinExistence type="inferred from homology"/>
<keyword evidence="5" id="KW-1185">Reference proteome</keyword>
<dbReference type="HAMAP" id="MF_00693">
    <property type="entry name" value="Transcrip_reg_TACO1"/>
    <property type="match status" value="1"/>
</dbReference>